<dbReference type="PROSITE" id="PS50995">
    <property type="entry name" value="HTH_MARR_2"/>
    <property type="match status" value="1"/>
</dbReference>
<feature type="domain" description="HTH marR-type" evidence="4">
    <location>
        <begin position="27"/>
        <end position="170"/>
    </location>
</feature>
<keyword evidence="2" id="KW-0238">DNA-binding</keyword>
<dbReference type="SUPFAM" id="SSF46785">
    <property type="entry name" value="Winged helix' DNA-binding domain"/>
    <property type="match status" value="1"/>
</dbReference>
<gene>
    <name evidence="5" type="ORF">I5803_04570</name>
</gene>
<keyword evidence="3" id="KW-0804">Transcription</keyword>
<sequence length="188" mass="20214">MLTIIPAGREGTIHGFPRPRTTVTALAAPLPASLSRLYARPGFLLRRAHQISAAVFEDECRELGLTPAQFGVLTILRSHPGMGQSSLARALGFDKVTVLRVLRGLETRGLVSRAPAPDNKRNVSVALTAEGAAVLTRAQKPAERAYKRLLAPLDKEQQAQLVALLQLLTGELEDDARAAFVPPGRKNG</sequence>
<reference evidence="5" key="1">
    <citation type="submission" date="2020-11" db="EMBL/GenBank/DDBJ databases">
        <title>Bacterial whole genome sequence for Caenimonas sp. DR4.4.</title>
        <authorList>
            <person name="Le V."/>
            <person name="Ko S.-R."/>
            <person name="Ahn C.-Y."/>
            <person name="Oh H.-M."/>
        </authorList>
    </citation>
    <scope>NUCLEOTIDE SEQUENCE</scope>
    <source>
        <strain evidence="5">DR4.4</strain>
    </source>
</reference>
<accession>A0A931H2E4</accession>
<dbReference type="Gene3D" id="1.10.10.10">
    <property type="entry name" value="Winged helix-like DNA-binding domain superfamily/Winged helix DNA-binding domain"/>
    <property type="match status" value="1"/>
</dbReference>
<proteinExistence type="predicted"/>
<dbReference type="InterPro" id="IPR039422">
    <property type="entry name" value="MarR/SlyA-like"/>
</dbReference>
<dbReference type="Proteomes" id="UP000651050">
    <property type="component" value="Unassembled WGS sequence"/>
</dbReference>
<dbReference type="PROSITE" id="PS01117">
    <property type="entry name" value="HTH_MARR_1"/>
    <property type="match status" value="1"/>
</dbReference>
<organism evidence="5 6">
    <name type="scientific">Caenimonas aquaedulcis</name>
    <dbReference type="NCBI Taxonomy" id="2793270"/>
    <lineage>
        <taxon>Bacteria</taxon>
        <taxon>Pseudomonadati</taxon>
        <taxon>Pseudomonadota</taxon>
        <taxon>Betaproteobacteria</taxon>
        <taxon>Burkholderiales</taxon>
        <taxon>Comamonadaceae</taxon>
        <taxon>Caenimonas</taxon>
    </lineage>
</organism>
<dbReference type="SMART" id="SM00347">
    <property type="entry name" value="HTH_MARR"/>
    <property type="match status" value="1"/>
</dbReference>
<dbReference type="PANTHER" id="PTHR33164:SF95">
    <property type="entry name" value="TRANSCRIPTIONAL REGULATOR"/>
    <property type="match status" value="1"/>
</dbReference>
<dbReference type="PANTHER" id="PTHR33164">
    <property type="entry name" value="TRANSCRIPTIONAL REGULATOR, MARR FAMILY"/>
    <property type="match status" value="1"/>
</dbReference>
<dbReference type="EMBL" id="JADWYS010000001">
    <property type="protein sequence ID" value="MBG9387282.1"/>
    <property type="molecule type" value="Genomic_DNA"/>
</dbReference>
<dbReference type="PRINTS" id="PR00598">
    <property type="entry name" value="HTHMARR"/>
</dbReference>
<dbReference type="InterPro" id="IPR036390">
    <property type="entry name" value="WH_DNA-bd_sf"/>
</dbReference>
<dbReference type="GO" id="GO:0003700">
    <property type="term" value="F:DNA-binding transcription factor activity"/>
    <property type="evidence" value="ECO:0007669"/>
    <property type="project" value="InterPro"/>
</dbReference>
<dbReference type="InterPro" id="IPR000835">
    <property type="entry name" value="HTH_MarR-typ"/>
</dbReference>
<dbReference type="InterPro" id="IPR023187">
    <property type="entry name" value="Tscrpt_reg_MarR-type_CS"/>
</dbReference>
<dbReference type="InterPro" id="IPR036388">
    <property type="entry name" value="WH-like_DNA-bd_sf"/>
</dbReference>
<dbReference type="Pfam" id="PF01047">
    <property type="entry name" value="MarR"/>
    <property type="match status" value="1"/>
</dbReference>
<evidence type="ECO:0000256" key="3">
    <source>
        <dbReference type="ARBA" id="ARBA00023163"/>
    </source>
</evidence>
<keyword evidence="1" id="KW-0805">Transcription regulation</keyword>
<evidence type="ECO:0000313" key="6">
    <source>
        <dbReference type="Proteomes" id="UP000651050"/>
    </source>
</evidence>
<comment type="caution">
    <text evidence="5">The sequence shown here is derived from an EMBL/GenBank/DDBJ whole genome shotgun (WGS) entry which is preliminary data.</text>
</comment>
<evidence type="ECO:0000259" key="4">
    <source>
        <dbReference type="PROSITE" id="PS50995"/>
    </source>
</evidence>
<dbReference type="AlphaFoldDB" id="A0A931H2E4"/>
<dbReference type="GO" id="GO:0006950">
    <property type="term" value="P:response to stress"/>
    <property type="evidence" value="ECO:0007669"/>
    <property type="project" value="TreeGrafter"/>
</dbReference>
<dbReference type="GO" id="GO:0003677">
    <property type="term" value="F:DNA binding"/>
    <property type="evidence" value="ECO:0007669"/>
    <property type="project" value="UniProtKB-KW"/>
</dbReference>
<evidence type="ECO:0000256" key="1">
    <source>
        <dbReference type="ARBA" id="ARBA00023015"/>
    </source>
</evidence>
<name>A0A931H2E4_9BURK</name>
<protein>
    <submittedName>
        <fullName evidence="5">MarR family transcriptional regulator</fullName>
    </submittedName>
</protein>
<evidence type="ECO:0000313" key="5">
    <source>
        <dbReference type="EMBL" id="MBG9387282.1"/>
    </source>
</evidence>
<keyword evidence="6" id="KW-1185">Reference proteome</keyword>
<evidence type="ECO:0000256" key="2">
    <source>
        <dbReference type="ARBA" id="ARBA00023125"/>
    </source>
</evidence>